<sequence length="64" mass="7014">MKEAIVPIKPEVVVKVIECGPLRIGGHVRIMFADGSMVIKQRAFMCRCGKSANQPFCDGSHAKK</sequence>
<organism evidence="6 7">
    <name type="scientific">Barnesiella viscericola</name>
    <dbReference type="NCBI Taxonomy" id="397865"/>
    <lineage>
        <taxon>Bacteria</taxon>
        <taxon>Pseudomonadati</taxon>
        <taxon>Bacteroidota</taxon>
        <taxon>Bacteroidia</taxon>
        <taxon>Bacteroidales</taxon>
        <taxon>Barnesiellaceae</taxon>
        <taxon>Barnesiella</taxon>
    </lineage>
</organism>
<evidence type="ECO:0000256" key="2">
    <source>
        <dbReference type="ARBA" id="ARBA00022723"/>
    </source>
</evidence>
<keyword evidence="1" id="KW-0001">2Fe-2S</keyword>
<dbReference type="Gene3D" id="3.40.5.90">
    <property type="entry name" value="CDGSH iron-sulfur domain, mitoNEET-type"/>
    <property type="match status" value="1"/>
</dbReference>
<keyword evidence="4" id="KW-0411">Iron-sulfur</keyword>
<name>A0A921MP58_9BACT</name>
<dbReference type="InterPro" id="IPR042216">
    <property type="entry name" value="MitoNEET_CISD"/>
</dbReference>
<dbReference type="AlphaFoldDB" id="A0A921MP58"/>
<dbReference type="GO" id="GO:0005737">
    <property type="term" value="C:cytoplasm"/>
    <property type="evidence" value="ECO:0007669"/>
    <property type="project" value="UniProtKB-ARBA"/>
</dbReference>
<evidence type="ECO:0000256" key="3">
    <source>
        <dbReference type="ARBA" id="ARBA00023004"/>
    </source>
</evidence>
<dbReference type="EMBL" id="DYUD01000006">
    <property type="protein sequence ID" value="HJG87988.1"/>
    <property type="molecule type" value="Genomic_DNA"/>
</dbReference>
<protein>
    <submittedName>
        <fullName evidence="6">CDGSH iron-sulfur domain-containing protein</fullName>
    </submittedName>
</protein>
<evidence type="ECO:0000313" key="7">
    <source>
        <dbReference type="Proteomes" id="UP000757103"/>
    </source>
</evidence>
<evidence type="ECO:0000259" key="5">
    <source>
        <dbReference type="SMART" id="SM00704"/>
    </source>
</evidence>
<dbReference type="RefSeq" id="WP_025278964.1">
    <property type="nucleotide sequence ID" value="NZ_CAKMIC010000006.1"/>
</dbReference>
<dbReference type="Proteomes" id="UP000757103">
    <property type="component" value="Unassembled WGS sequence"/>
</dbReference>
<keyword evidence="2" id="KW-0479">Metal-binding</keyword>
<reference evidence="6" key="1">
    <citation type="journal article" date="2021" name="PeerJ">
        <title>Extensive microbial diversity within the chicken gut microbiome revealed by metagenomics and culture.</title>
        <authorList>
            <person name="Gilroy R."/>
            <person name="Ravi A."/>
            <person name="Getino M."/>
            <person name="Pursley I."/>
            <person name="Horton D.L."/>
            <person name="Alikhan N.F."/>
            <person name="Baker D."/>
            <person name="Gharbi K."/>
            <person name="Hall N."/>
            <person name="Watson M."/>
            <person name="Adriaenssens E.M."/>
            <person name="Foster-Nyarko E."/>
            <person name="Jarju S."/>
            <person name="Secka A."/>
            <person name="Antonio M."/>
            <person name="Oren A."/>
            <person name="Chaudhuri R.R."/>
            <person name="La Ragione R."/>
            <person name="Hildebrand F."/>
            <person name="Pallen M.J."/>
        </authorList>
    </citation>
    <scope>NUCLEOTIDE SEQUENCE</scope>
    <source>
        <strain evidence="6">CHK121-7720</strain>
    </source>
</reference>
<evidence type="ECO:0000256" key="4">
    <source>
        <dbReference type="ARBA" id="ARBA00023014"/>
    </source>
</evidence>
<comment type="caution">
    <text evidence="6">The sequence shown here is derived from an EMBL/GenBank/DDBJ whole genome shotgun (WGS) entry which is preliminary data.</text>
</comment>
<accession>A0A921MP58</accession>
<reference evidence="6" key="2">
    <citation type="submission" date="2021-09" db="EMBL/GenBank/DDBJ databases">
        <authorList>
            <person name="Gilroy R."/>
        </authorList>
    </citation>
    <scope>NUCLEOTIDE SEQUENCE</scope>
    <source>
        <strain evidence="6">CHK121-7720</strain>
    </source>
</reference>
<dbReference type="Pfam" id="PF09360">
    <property type="entry name" value="zf-CDGSH"/>
    <property type="match status" value="1"/>
</dbReference>
<feature type="domain" description="Iron-binding zinc finger CDGSH type" evidence="5">
    <location>
        <begin position="25"/>
        <end position="64"/>
    </location>
</feature>
<keyword evidence="3" id="KW-0408">Iron</keyword>
<dbReference type="GeneID" id="90529625"/>
<dbReference type="InterPro" id="IPR018967">
    <property type="entry name" value="FeS-contain_CDGSH-typ"/>
</dbReference>
<evidence type="ECO:0000313" key="6">
    <source>
        <dbReference type="EMBL" id="HJG87988.1"/>
    </source>
</evidence>
<gene>
    <name evidence="6" type="ORF">K8U91_00735</name>
</gene>
<dbReference type="GO" id="GO:0051537">
    <property type="term" value="F:2 iron, 2 sulfur cluster binding"/>
    <property type="evidence" value="ECO:0007669"/>
    <property type="project" value="UniProtKB-KW"/>
</dbReference>
<proteinExistence type="predicted"/>
<dbReference type="SMART" id="SM00704">
    <property type="entry name" value="ZnF_CDGSH"/>
    <property type="match status" value="1"/>
</dbReference>
<dbReference type="GO" id="GO:0046872">
    <property type="term" value="F:metal ion binding"/>
    <property type="evidence" value="ECO:0007669"/>
    <property type="project" value="UniProtKB-KW"/>
</dbReference>
<evidence type="ECO:0000256" key="1">
    <source>
        <dbReference type="ARBA" id="ARBA00022714"/>
    </source>
</evidence>